<feature type="region of interest" description="Disordered" evidence="1">
    <location>
        <begin position="74"/>
        <end position="110"/>
    </location>
</feature>
<dbReference type="EMBL" id="JEMT01014659">
    <property type="protein sequence ID" value="EXX73499.1"/>
    <property type="molecule type" value="Genomic_DNA"/>
</dbReference>
<dbReference type="Proteomes" id="UP000022910">
    <property type="component" value="Unassembled WGS sequence"/>
</dbReference>
<comment type="caution">
    <text evidence="2">The sequence shown here is derived from an EMBL/GenBank/DDBJ whole genome shotgun (WGS) entry which is preliminary data.</text>
</comment>
<evidence type="ECO:0000313" key="3">
    <source>
        <dbReference type="Proteomes" id="UP000022910"/>
    </source>
</evidence>
<protein>
    <submittedName>
        <fullName evidence="2">Uncharacterized protein</fullName>
    </submittedName>
</protein>
<organism evidence="2 3">
    <name type="scientific">Rhizophagus irregularis (strain DAOM 197198w)</name>
    <name type="common">Glomus intraradices</name>
    <dbReference type="NCBI Taxonomy" id="1432141"/>
    <lineage>
        <taxon>Eukaryota</taxon>
        <taxon>Fungi</taxon>
        <taxon>Fungi incertae sedis</taxon>
        <taxon>Mucoromycota</taxon>
        <taxon>Glomeromycotina</taxon>
        <taxon>Glomeromycetes</taxon>
        <taxon>Glomerales</taxon>
        <taxon>Glomeraceae</taxon>
        <taxon>Rhizophagus</taxon>
    </lineage>
</organism>
<dbReference type="AlphaFoldDB" id="A0A015L0Z3"/>
<evidence type="ECO:0000256" key="1">
    <source>
        <dbReference type="SAM" id="MobiDB-lite"/>
    </source>
</evidence>
<accession>A0A015L0Z3</accession>
<evidence type="ECO:0000313" key="2">
    <source>
        <dbReference type="EMBL" id="EXX73499.1"/>
    </source>
</evidence>
<name>A0A015L0Z3_RHIIW</name>
<sequence length="110" mass="12338">MYDIRAIVKTKFVITATTEPMLNNKFRSISAFTFVMLRIARTISLLKTPEQSNDLEFAGELSTAGKIERFCSNNRILDLPDPPSSPPSSSSSKKHSSDTKMTKKSKKRKP</sequence>
<reference evidence="2 3" key="1">
    <citation type="submission" date="2014-02" db="EMBL/GenBank/DDBJ databases">
        <title>Single nucleus genome sequencing reveals high similarity among nuclei of an endomycorrhizal fungus.</title>
        <authorList>
            <person name="Lin K."/>
            <person name="Geurts R."/>
            <person name="Zhang Z."/>
            <person name="Limpens E."/>
            <person name="Saunders D.G."/>
            <person name="Mu D."/>
            <person name="Pang E."/>
            <person name="Cao H."/>
            <person name="Cha H."/>
            <person name="Lin T."/>
            <person name="Zhou Q."/>
            <person name="Shang Y."/>
            <person name="Li Y."/>
            <person name="Ivanov S."/>
            <person name="Sharma T."/>
            <person name="Velzen R.V."/>
            <person name="Ruijter N.D."/>
            <person name="Aanen D.K."/>
            <person name="Win J."/>
            <person name="Kamoun S."/>
            <person name="Bisseling T."/>
            <person name="Huang S."/>
        </authorList>
    </citation>
    <scope>NUCLEOTIDE SEQUENCE [LARGE SCALE GENOMIC DNA]</scope>
    <source>
        <strain evidence="3">DAOM197198w</strain>
    </source>
</reference>
<keyword evidence="3" id="KW-1185">Reference proteome</keyword>
<dbReference type="HOGENOM" id="CLU_2172429_0_0_1"/>
<proteinExistence type="predicted"/>
<gene>
    <name evidence="2" type="ORF">RirG_059780</name>
</gene>